<evidence type="ECO:0000313" key="2">
    <source>
        <dbReference type="Proteomes" id="UP000265489"/>
    </source>
</evidence>
<name>A0A395W370_9FIRM</name>
<evidence type="ECO:0000313" key="1">
    <source>
        <dbReference type="EMBL" id="RGU88469.1"/>
    </source>
</evidence>
<gene>
    <name evidence="1" type="ORF">DWW32_13040</name>
</gene>
<protein>
    <submittedName>
        <fullName evidence="1">Uncharacterized protein</fullName>
    </submittedName>
</protein>
<accession>A0A395W370</accession>
<reference evidence="1 2" key="1">
    <citation type="submission" date="2018-08" db="EMBL/GenBank/DDBJ databases">
        <title>A genome reference for cultivated species of the human gut microbiota.</title>
        <authorList>
            <person name="Zou Y."/>
            <person name="Xue W."/>
            <person name="Luo G."/>
        </authorList>
    </citation>
    <scope>NUCLEOTIDE SEQUENCE [LARGE SCALE GENOMIC DNA]</scope>
    <source>
        <strain evidence="1 2">AF15-20</strain>
    </source>
</reference>
<proteinExistence type="predicted"/>
<dbReference type="EMBL" id="QRYQ01000049">
    <property type="protein sequence ID" value="RGU88469.1"/>
    <property type="molecule type" value="Genomic_DNA"/>
</dbReference>
<comment type="caution">
    <text evidence="1">The sequence shown here is derived from an EMBL/GenBank/DDBJ whole genome shotgun (WGS) entry which is preliminary data.</text>
</comment>
<dbReference type="AlphaFoldDB" id="A0A395W370"/>
<dbReference type="Proteomes" id="UP000265489">
    <property type="component" value="Unassembled WGS sequence"/>
</dbReference>
<sequence length="59" mass="6595">MESLILKTSPDSPHISNESFFSSIPKIIFPPKPFAKATTDFKYFLCSAGTSFFTSILLF</sequence>
<organism evidence="1 2">
    <name type="scientific">Holdemanella biformis</name>
    <dbReference type="NCBI Taxonomy" id="1735"/>
    <lineage>
        <taxon>Bacteria</taxon>
        <taxon>Bacillati</taxon>
        <taxon>Bacillota</taxon>
        <taxon>Erysipelotrichia</taxon>
        <taxon>Erysipelotrichales</taxon>
        <taxon>Erysipelotrichaceae</taxon>
        <taxon>Holdemanella</taxon>
    </lineage>
</organism>